<dbReference type="AlphaFoldDB" id="A0A2C6KPV6"/>
<protein>
    <recommendedName>
        <fullName evidence="1">Mediator of RNA polymerase II transcription subunit 14</fullName>
    </recommendedName>
    <alternativeName>
        <fullName evidence="1">Mediator complex subunit 14</fullName>
    </alternativeName>
</protein>
<gene>
    <name evidence="4" type="ORF">CSUI_007526</name>
</gene>
<proteinExistence type="inferred from homology"/>
<dbReference type="InterPro" id="IPR055122">
    <property type="entry name" value="Med14_N"/>
</dbReference>
<dbReference type="EMBL" id="MIGC01003971">
    <property type="protein sequence ID" value="PHJ18648.1"/>
    <property type="molecule type" value="Genomic_DNA"/>
</dbReference>
<reference evidence="4 5" key="1">
    <citation type="journal article" date="2017" name="Int. J. Parasitol.">
        <title>The genome of the protozoan parasite Cystoisospora suis and a reverse vaccinology approach to identify vaccine candidates.</title>
        <authorList>
            <person name="Palmieri N."/>
            <person name="Shrestha A."/>
            <person name="Ruttkowski B."/>
            <person name="Beck T."/>
            <person name="Vogl C."/>
            <person name="Tomley F."/>
            <person name="Blake D.P."/>
            <person name="Joachim A."/>
        </authorList>
    </citation>
    <scope>NUCLEOTIDE SEQUENCE [LARGE SCALE GENOMIC DNA]</scope>
    <source>
        <strain evidence="4 5">Wien I</strain>
    </source>
</reference>
<feature type="region of interest" description="Disordered" evidence="2">
    <location>
        <begin position="91"/>
        <end position="127"/>
    </location>
</feature>
<keyword evidence="1" id="KW-0804">Transcription</keyword>
<feature type="non-terminal residue" evidence="4">
    <location>
        <position position="438"/>
    </location>
</feature>
<evidence type="ECO:0000313" key="4">
    <source>
        <dbReference type="EMBL" id="PHJ18648.1"/>
    </source>
</evidence>
<comment type="subunit">
    <text evidence="1">Component of the Mediator complex.</text>
</comment>
<accession>A0A2C6KPV6</accession>
<evidence type="ECO:0000256" key="1">
    <source>
        <dbReference type="RuleBase" id="RU365082"/>
    </source>
</evidence>
<keyword evidence="1" id="KW-0010">Activator</keyword>
<comment type="function">
    <text evidence="1">Component of the Mediator complex, a coactivator involved in the regulated transcription of nearly all RNA polymerase II-dependent genes. Mediator functions as a bridge to convey information from gene-specific regulatory proteins to the basal RNA polymerase II transcription machinery. Mediator is recruited to promoters by direct interactions with regulatory proteins and serves as a scaffold for the assembly of a functional preinitiation complex with RNA polymerase II and the general transcription factors.</text>
</comment>
<feature type="compositionally biased region" description="Pro residues" evidence="2">
    <location>
        <begin position="17"/>
        <end position="31"/>
    </location>
</feature>
<dbReference type="Proteomes" id="UP000221165">
    <property type="component" value="Unassembled WGS sequence"/>
</dbReference>
<organism evidence="4 5">
    <name type="scientific">Cystoisospora suis</name>
    <dbReference type="NCBI Taxonomy" id="483139"/>
    <lineage>
        <taxon>Eukaryota</taxon>
        <taxon>Sar</taxon>
        <taxon>Alveolata</taxon>
        <taxon>Apicomplexa</taxon>
        <taxon>Conoidasida</taxon>
        <taxon>Coccidia</taxon>
        <taxon>Eucoccidiorida</taxon>
        <taxon>Eimeriorina</taxon>
        <taxon>Sarcocystidae</taxon>
        <taxon>Cystoisospora</taxon>
    </lineage>
</organism>
<feature type="domain" description="Mediator complex subunit MED14 N-terminal" evidence="3">
    <location>
        <begin position="154"/>
        <end position="249"/>
    </location>
</feature>
<dbReference type="Pfam" id="PF08638">
    <property type="entry name" value="Med14"/>
    <property type="match status" value="1"/>
</dbReference>
<keyword evidence="5" id="KW-1185">Reference proteome</keyword>
<evidence type="ECO:0000313" key="5">
    <source>
        <dbReference type="Proteomes" id="UP000221165"/>
    </source>
</evidence>
<dbReference type="GO" id="GO:0003712">
    <property type="term" value="F:transcription coregulator activity"/>
    <property type="evidence" value="ECO:0007669"/>
    <property type="project" value="UniProtKB-UniRule"/>
</dbReference>
<feature type="region of interest" description="Disordered" evidence="2">
    <location>
        <begin position="1"/>
        <end position="31"/>
    </location>
</feature>
<dbReference type="RefSeq" id="XP_067920354.1">
    <property type="nucleotide sequence ID" value="XM_068067671.1"/>
</dbReference>
<dbReference type="VEuPathDB" id="ToxoDB:CSUI_007526"/>
<comment type="similarity">
    <text evidence="1">Belongs to the Mediator complex subunit 14 family.</text>
</comment>
<feature type="compositionally biased region" description="Basic and acidic residues" evidence="2">
    <location>
        <begin position="288"/>
        <end position="301"/>
    </location>
</feature>
<keyword evidence="1" id="KW-0805">Transcription regulation</keyword>
<dbReference type="GeneID" id="94430882"/>
<name>A0A2C6KPV6_9APIC</name>
<evidence type="ECO:0000259" key="3">
    <source>
        <dbReference type="Pfam" id="PF08638"/>
    </source>
</evidence>
<keyword evidence="1" id="KW-0539">Nucleus</keyword>
<feature type="region of interest" description="Disordered" evidence="2">
    <location>
        <begin position="276"/>
        <end position="303"/>
    </location>
</feature>
<comment type="caution">
    <text evidence="4">The sequence shown here is derived from an EMBL/GenBank/DDBJ whole genome shotgun (WGS) entry which is preliminary data.</text>
</comment>
<dbReference type="GO" id="GO:0016592">
    <property type="term" value="C:mediator complex"/>
    <property type="evidence" value="ECO:0007669"/>
    <property type="project" value="UniProtKB-UniRule"/>
</dbReference>
<evidence type="ECO:0000256" key="2">
    <source>
        <dbReference type="SAM" id="MobiDB-lite"/>
    </source>
</evidence>
<feature type="compositionally biased region" description="Low complexity" evidence="2">
    <location>
        <begin position="111"/>
        <end position="126"/>
    </location>
</feature>
<sequence>MQNVAPFPGQEVSPPSMSVPPPSSSCLSPLPPLLASPSQYYPKNTFTPDFHETRGQPLQPLLLLAVQRCLRDLRTCSRVAHAQMLRFRQLEEEQQRQKKRQAGGSEGDTSGGATAPTASSSSSSSGSIGGGLGGSIYDASSEASAARRTAACMLRTALLQYCRHSREILLKLYLLDVGWYQQPHHHVVEELLQEIADMDQQKQKIRQDALMSQWQLQQELPALLPPPPLIDAAVDLLSTGTYRRLPLQLPQQLLEQPVSVAVVSSLREKRRYNNAKALEDEKEDTIDGEEKKAEGEREGHRAFSSPYWTSQLDGVGLAESQDENAKELRRRVVDAILLRLHFSKIPKREVSIRLKQNAQITFSLPKEITVTAVSDLRTLQALSVDLNLLEAHGYGVDAAAAASLAGGAPGAAGGGGLGLSSTFLFQLRSRLATSFELT</sequence>
<comment type="subcellular location">
    <subcellularLocation>
        <location evidence="1">Nucleus</location>
    </subcellularLocation>
</comment>